<name>A0A1N6HS98_9BURK</name>
<organism evidence="2 3">
    <name type="scientific">Paraburkholderia phenazinium</name>
    <dbReference type="NCBI Taxonomy" id="60549"/>
    <lineage>
        <taxon>Bacteria</taxon>
        <taxon>Pseudomonadati</taxon>
        <taxon>Pseudomonadota</taxon>
        <taxon>Betaproteobacteria</taxon>
        <taxon>Burkholderiales</taxon>
        <taxon>Burkholderiaceae</taxon>
        <taxon>Paraburkholderia</taxon>
    </lineage>
</organism>
<dbReference type="EMBL" id="FSRM01000001">
    <property type="protein sequence ID" value="SIO22631.1"/>
    <property type="molecule type" value="Genomic_DNA"/>
</dbReference>
<feature type="region of interest" description="Disordered" evidence="1">
    <location>
        <begin position="1"/>
        <end position="35"/>
    </location>
</feature>
<accession>A0A1N6HS98</accession>
<evidence type="ECO:0000313" key="2">
    <source>
        <dbReference type="EMBL" id="SIO22631.1"/>
    </source>
</evidence>
<dbReference type="AlphaFoldDB" id="A0A1N6HS98"/>
<reference evidence="2 3" key="1">
    <citation type="submission" date="2016-11" db="EMBL/GenBank/DDBJ databases">
        <authorList>
            <person name="Jaros S."/>
            <person name="Januszkiewicz K."/>
            <person name="Wedrychowicz H."/>
        </authorList>
    </citation>
    <scope>NUCLEOTIDE SEQUENCE [LARGE SCALE GENOMIC DNA]</scope>
    <source>
        <strain evidence="2 3">GAS86</strain>
    </source>
</reference>
<sequence>MAPAFVPNYRPTKQNSPAGTNPAGPSISPGASAVKPRTYSNMATSKLHNRKLRLTHIAQRAAPILGDIGEARARGDTVLRQTFFLVIDPAANQADPAFVLNNNFAHDTLFLQFNATVRALCPFLGRAATRNITGI</sequence>
<dbReference type="Proteomes" id="UP000184693">
    <property type="component" value="Unassembled WGS sequence"/>
</dbReference>
<proteinExistence type="predicted"/>
<evidence type="ECO:0000313" key="3">
    <source>
        <dbReference type="Proteomes" id="UP000184693"/>
    </source>
</evidence>
<gene>
    <name evidence="2" type="ORF">SAMN05444168_3564</name>
</gene>
<evidence type="ECO:0000256" key="1">
    <source>
        <dbReference type="SAM" id="MobiDB-lite"/>
    </source>
</evidence>
<protein>
    <submittedName>
        <fullName evidence="2">Uncharacterized protein</fullName>
    </submittedName>
</protein>